<evidence type="ECO:0000256" key="2">
    <source>
        <dbReference type="ARBA" id="ARBA00022475"/>
    </source>
</evidence>
<evidence type="ECO:0000256" key="3">
    <source>
        <dbReference type="ARBA" id="ARBA00022622"/>
    </source>
</evidence>
<keyword evidence="2" id="KW-1003">Cell membrane</keyword>
<dbReference type="Pfam" id="PF02469">
    <property type="entry name" value="Fasciclin"/>
    <property type="match status" value="1"/>
</dbReference>
<feature type="chain" id="PRO_5045040385" description="FAS1 domain-containing protein" evidence="8">
    <location>
        <begin position="34"/>
        <end position="258"/>
    </location>
</feature>
<keyword evidence="3" id="KW-0336">GPI-anchor</keyword>
<protein>
    <recommendedName>
        <fullName evidence="9">FAS1 domain-containing protein</fullName>
    </recommendedName>
</protein>
<keyword evidence="5 7" id="KW-0472">Membrane</keyword>
<keyword evidence="7" id="KW-0812">Transmembrane</keyword>
<evidence type="ECO:0000256" key="8">
    <source>
        <dbReference type="SAM" id="SignalP"/>
    </source>
</evidence>
<keyword evidence="3" id="KW-0325">Glycoprotein</keyword>
<name>A0ABP0TE63_9BRYO</name>
<feature type="transmembrane region" description="Helical" evidence="7">
    <location>
        <begin position="238"/>
        <end position="256"/>
    </location>
</feature>
<comment type="subcellular location">
    <subcellularLocation>
        <location evidence="1">Cell membrane</location>
        <topology evidence="1">Lipid-anchor</topology>
        <topology evidence="1">GPI-anchor</topology>
    </subcellularLocation>
</comment>
<evidence type="ECO:0000313" key="10">
    <source>
        <dbReference type="EMBL" id="CAK9194290.1"/>
    </source>
</evidence>
<reference evidence="10" key="1">
    <citation type="submission" date="2024-02" db="EMBL/GenBank/DDBJ databases">
        <authorList>
            <consortium name="ELIXIR-Norway"/>
            <consortium name="Elixir Norway"/>
        </authorList>
    </citation>
    <scope>NUCLEOTIDE SEQUENCE</scope>
</reference>
<dbReference type="EMBL" id="OZ019902">
    <property type="protein sequence ID" value="CAK9194290.1"/>
    <property type="molecule type" value="Genomic_DNA"/>
</dbReference>
<accession>A0ABP0TE63</accession>
<sequence>MSKSRKTCSLDQMQQLMLVVVLVMTSVVHSVSGQNLTAVLLGFTQYSQFNSLLSSTGVAQQLAGFRTYSVMLPSNDVLTPWLAANSKFTTGEIANVLRYHVLMNYFTVDELRGLNGGENVTTLYQDTGNAYGQDGMLTITDGTGGEVFIGPVGVTPTVQIVTNITQFPYNLTMFKISGVLVPLGLVALPPSPTPAPVPAPAPVPVKAPAKAAPTLSTPATKATAPSANAATALLVHQYSYILLLSSLMLFSARFLLNL</sequence>
<dbReference type="InterPro" id="IPR036378">
    <property type="entry name" value="FAS1_dom_sf"/>
</dbReference>
<keyword evidence="4 8" id="KW-0732">Signal</keyword>
<dbReference type="PROSITE" id="PS50213">
    <property type="entry name" value="FAS1"/>
    <property type="match status" value="1"/>
</dbReference>
<evidence type="ECO:0000256" key="4">
    <source>
        <dbReference type="ARBA" id="ARBA00022729"/>
    </source>
</evidence>
<evidence type="ECO:0000313" key="11">
    <source>
        <dbReference type="Proteomes" id="UP001497512"/>
    </source>
</evidence>
<organism evidence="10 11">
    <name type="scientific">Sphagnum troendelagicum</name>
    <dbReference type="NCBI Taxonomy" id="128251"/>
    <lineage>
        <taxon>Eukaryota</taxon>
        <taxon>Viridiplantae</taxon>
        <taxon>Streptophyta</taxon>
        <taxon>Embryophyta</taxon>
        <taxon>Bryophyta</taxon>
        <taxon>Sphagnophytina</taxon>
        <taxon>Sphagnopsida</taxon>
        <taxon>Sphagnales</taxon>
        <taxon>Sphagnaceae</taxon>
        <taxon>Sphagnum</taxon>
    </lineage>
</organism>
<dbReference type="Proteomes" id="UP001497512">
    <property type="component" value="Chromosome 10"/>
</dbReference>
<evidence type="ECO:0000256" key="5">
    <source>
        <dbReference type="ARBA" id="ARBA00023136"/>
    </source>
</evidence>
<evidence type="ECO:0000256" key="6">
    <source>
        <dbReference type="ARBA" id="ARBA00023288"/>
    </source>
</evidence>
<dbReference type="Gene3D" id="2.30.180.10">
    <property type="entry name" value="FAS1 domain"/>
    <property type="match status" value="1"/>
</dbReference>
<evidence type="ECO:0000256" key="7">
    <source>
        <dbReference type="SAM" id="Phobius"/>
    </source>
</evidence>
<evidence type="ECO:0000259" key="9">
    <source>
        <dbReference type="PROSITE" id="PS50213"/>
    </source>
</evidence>
<evidence type="ECO:0000256" key="1">
    <source>
        <dbReference type="ARBA" id="ARBA00004609"/>
    </source>
</evidence>
<keyword evidence="7" id="KW-1133">Transmembrane helix</keyword>
<dbReference type="SUPFAM" id="SSF82153">
    <property type="entry name" value="FAS1 domain"/>
    <property type="match status" value="1"/>
</dbReference>
<keyword evidence="11" id="KW-1185">Reference proteome</keyword>
<keyword evidence="6" id="KW-0449">Lipoprotein</keyword>
<proteinExistence type="predicted"/>
<dbReference type="InterPro" id="IPR000782">
    <property type="entry name" value="FAS1_domain"/>
</dbReference>
<dbReference type="InterPro" id="IPR033254">
    <property type="entry name" value="Plant_FLA"/>
</dbReference>
<dbReference type="PANTHER" id="PTHR32382">
    <property type="entry name" value="FASCICLIN-LIKE ARABINOGALACTAN PROTEIN"/>
    <property type="match status" value="1"/>
</dbReference>
<feature type="signal peptide" evidence="8">
    <location>
        <begin position="1"/>
        <end position="33"/>
    </location>
</feature>
<dbReference type="PANTHER" id="PTHR32382:SF0">
    <property type="entry name" value="FASCICLIN-LIKE ARABINOGALACTAN PROTEIN 4"/>
    <property type="match status" value="1"/>
</dbReference>
<feature type="domain" description="FAS1" evidence="9">
    <location>
        <begin position="33"/>
        <end position="180"/>
    </location>
</feature>
<gene>
    <name evidence="10" type="ORF">CSSPTR1EN2_LOCUS2452</name>
</gene>